<accession>A0A8H8CNL8</accession>
<keyword evidence="1" id="KW-0732">Signal</keyword>
<feature type="signal peptide" evidence="1">
    <location>
        <begin position="1"/>
        <end position="24"/>
    </location>
</feature>
<dbReference type="OrthoDB" id="4584900at2759"/>
<organism evidence="2">
    <name type="scientific">Psilocybe cubensis</name>
    <name type="common">Psychedelic mushroom</name>
    <name type="synonym">Stropharia cubensis</name>
    <dbReference type="NCBI Taxonomy" id="181762"/>
    <lineage>
        <taxon>Eukaryota</taxon>
        <taxon>Fungi</taxon>
        <taxon>Dikarya</taxon>
        <taxon>Basidiomycota</taxon>
        <taxon>Agaricomycotina</taxon>
        <taxon>Agaricomycetes</taxon>
        <taxon>Agaricomycetidae</taxon>
        <taxon>Agaricales</taxon>
        <taxon>Agaricineae</taxon>
        <taxon>Strophariaceae</taxon>
        <taxon>Psilocybe</taxon>
    </lineage>
</organism>
<evidence type="ECO:0000313" key="2">
    <source>
        <dbReference type="EMBL" id="KAG5173102.1"/>
    </source>
</evidence>
<evidence type="ECO:0000256" key="1">
    <source>
        <dbReference type="SAM" id="SignalP"/>
    </source>
</evidence>
<comment type="caution">
    <text evidence="2">The sequence shown here is derived from an EMBL/GenBank/DDBJ whole genome shotgun (WGS) entry which is preliminary data.</text>
</comment>
<proteinExistence type="predicted"/>
<name>A0A8H8CNL8_PSICU</name>
<sequence>MGSNFHAVFYVLAIALVLFETCTANPLPLPQPGSQCIVGYCPKYFANFPPRGRRAPSPTIEFKTNAQRLAGGIPLNPPIFRMKNAPLWNRSPAPASPPQPRASPDSARISTIERCGVVALRDDNDKLVGYVGSNAPDSAYIRVQEDLSDAVTVCFTTRVGRVRARNVPFFLASEWELRRAFPLLGLVQGVHNNDTNIGPQSTHYLIFGGVELPGTPPLTPAVTLNNSLSNFTSVERGVETSVWSVNTETGNMIAQWTNEDGSQPDTYIYSFRGILYATGDPEALLSFFQGEATHLTMKFIET</sequence>
<feature type="chain" id="PRO_5034261809" evidence="1">
    <location>
        <begin position="25"/>
        <end position="302"/>
    </location>
</feature>
<dbReference type="AlphaFoldDB" id="A0A8H8CNL8"/>
<protein>
    <submittedName>
        <fullName evidence="2">Uncharacterized protein</fullName>
    </submittedName>
</protein>
<reference evidence="2" key="1">
    <citation type="submission" date="2021-02" db="EMBL/GenBank/DDBJ databases">
        <title>Psilocybe cubensis genome.</title>
        <authorList>
            <person name="Mckernan K.J."/>
            <person name="Crawford S."/>
            <person name="Trippe A."/>
            <person name="Kane L.T."/>
            <person name="Mclaughlin S."/>
        </authorList>
    </citation>
    <scope>NUCLEOTIDE SEQUENCE [LARGE SCALE GENOMIC DNA]</scope>
    <source>
        <strain evidence="2">MGC-MH-2018</strain>
    </source>
</reference>
<gene>
    <name evidence="2" type="ORF">JR316_002607</name>
</gene>
<dbReference type="EMBL" id="JAFIQS010000002">
    <property type="protein sequence ID" value="KAG5173102.1"/>
    <property type="molecule type" value="Genomic_DNA"/>
</dbReference>